<evidence type="ECO:0000256" key="5">
    <source>
        <dbReference type="ARBA" id="ARBA00022737"/>
    </source>
</evidence>
<evidence type="ECO:0000256" key="2">
    <source>
        <dbReference type="ARBA" id="ARBA00022475"/>
    </source>
</evidence>
<evidence type="ECO:0000313" key="13">
    <source>
        <dbReference type="EMBL" id="ESP02720.1"/>
    </source>
</evidence>
<keyword evidence="4" id="KW-0732">Signal</keyword>
<dbReference type="CDD" id="cd11304">
    <property type="entry name" value="Cadherin_repeat"/>
    <property type="match status" value="5"/>
</dbReference>
<dbReference type="GO" id="GO:0016477">
    <property type="term" value="P:cell migration"/>
    <property type="evidence" value="ECO:0007669"/>
    <property type="project" value="TreeGrafter"/>
</dbReference>
<dbReference type="KEGG" id="lgi:LOTGIDRAFT_62427"/>
<dbReference type="OMA" id="DYKPYLQ"/>
<dbReference type="RefSeq" id="XP_009046604.1">
    <property type="nucleotide sequence ID" value="XM_009048356.1"/>
</dbReference>
<feature type="non-terminal residue" evidence="13">
    <location>
        <position position="1"/>
    </location>
</feature>
<keyword evidence="10" id="KW-0325">Glycoprotein</keyword>
<dbReference type="OrthoDB" id="6252479at2759"/>
<evidence type="ECO:0000256" key="10">
    <source>
        <dbReference type="ARBA" id="ARBA00023180"/>
    </source>
</evidence>
<dbReference type="GeneID" id="20251653"/>
<comment type="subcellular location">
    <subcellularLocation>
        <location evidence="1">Cell membrane</location>
        <topology evidence="1">Single-pass type I membrane protein</topology>
    </subcellularLocation>
</comment>
<dbReference type="GO" id="GO:0005509">
    <property type="term" value="F:calcium ion binding"/>
    <property type="evidence" value="ECO:0007669"/>
    <property type="project" value="UniProtKB-UniRule"/>
</dbReference>
<keyword evidence="14" id="KW-1185">Reference proteome</keyword>
<evidence type="ECO:0000259" key="12">
    <source>
        <dbReference type="PROSITE" id="PS50268"/>
    </source>
</evidence>
<evidence type="ECO:0000256" key="3">
    <source>
        <dbReference type="ARBA" id="ARBA00022692"/>
    </source>
</evidence>
<evidence type="ECO:0000256" key="6">
    <source>
        <dbReference type="ARBA" id="ARBA00022837"/>
    </source>
</evidence>
<dbReference type="HOGENOM" id="CLU_006480_3_2_1"/>
<reference evidence="13 14" key="1">
    <citation type="journal article" date="2013" name="Nature">
        <title>Insights into bilaterian evolution from three spiralian genomes.</title>
        <authorList>
            <person name="Simakov O."/>
            <person name="Marletaz F."/>
            <person name="Cho S.J."/>
            <person name="Edsinger-Gonzales E."/>
            <person name="Havlak P."/>
            <person name="Hellsten U."/>
            <person name="Kuo D.H."/>
            <person name="Larsson T."/>
            <person name="Lv J."/>
            <person name="Arendt D."/>
            <person name="Savage R."/>
            <person name="Osoegawa K."/>
            <person name="de Jong P."/>
            <person name="Grimwood J."/>
            <person name="Chapman J.A."/>
            <person name="Shapiro H."/>
            <person name="Aerts A."/>
            <person name="Otillar R.P."/>
            <person name="Terry A.Y."/>
            <person name="Boore J.L."/>
            <person name="Grigoriev I.V."/>
            <person name="Lindberg D.R."/>
            <person name="Seaver E.C."/>
            <person name="Weisblat D.A."/>
            <person name="Putnam N.H."/>
            <person name="Rokhsar D.S."/>
        </authorList>
    </citation>
    <scope>NUCLEOTIDE SEQUENCE [LARGE SCALE GENOMIC DNA]</scope>
</reference>
<organism evidence="13 14">
    <name type="scientific">Lottia gigantea</name>
    <name type="common">Giant owl limpet</name>
    <dbReference type="NCBI Taxonomy" id="225164"/>
    <lineage>
        <taxon>Eukaryota</taxon>
        <taxon>Metazoa</taxon>
        <taxon>Spiralia</taxon>
        <taxon>Lophotrochozoa</taxon>
        <taxon>Mollusca</taxon>
        <taxon>Gastropoda</taxon>
        <taxon>Patellogastropoda</taxon>
        <taxon>Lottioidea</taxon>
        <taxon>Lottiidae</taxon>
        <taxon>Lottia</taxon>
    </lineage>
</organism>
<dbReference type="Pfam" id="PF00028">
    <property type="entry name" value="Cadherin"/>
    <property type="match status" value="5"/>
</dbReference>
<feature type="domain" description="Cadherin" evidence="12">
    <location>
        <begin position="160"/>
        <end position="267"/>
    </location>
</feature>
<dbReference type="AlphaFoldDB" id="V4CKE8"/>
<keyword evidence="5" id="KW-0677">Repeat</keyword>
<dbReference type="GO" id="GO:0045296">
    <property type="term" value="F:cadherin binding"/>
    <property type="evidence" value="ECO:0007669"/>
    <property type="project" value="TreeGrafter"/>
</dbReference>
<dbReference type="FunFam" id="2.60.40.60:FF:000002">
    <property type="entry name" value="Protocadherin alpha 2"/>
    <property type="match status" value="1"/>
</dbReference>
<keyword evidence="3" id="KW-0812">Transmembrane</keyword>
<dbReference type="PANTHER" id="PTHR24027:SF438">
    <property type="entry name" value="CADHERIN 23"/>
    <property type="match status" value="1"/>
</dbReference>
<evidence type="ECO:0000256" key="11">
    <source>
        <dbReference type="PROSITE-ProRule" id="PRU00043"/>
    </source>
</evidence>
<dbReference type="Proteomes" id="UP000030746">
    <property type="component" value="Unassembled WGS sequence"/>
</dbReference>
<dbReference type="InterPro" id="IPR020894">
    <property type="entry name" value="Cadherin_CS"/>
</dbReference>
<evidence type="ECO:0000256" key="8">
    <source>
        <dbReference type="ARBA" id="ARBA00022989"/>
    </source>
</evidence>
<name>V4CKE8_LOTGI</name>
<dbReference type="InterPro" id="IPR039808">
    <property type="entry name" value="Cadherin"/>
</dbReference>
<evidence type="ECO:0000256" key="1">
    <source>
        <dbReference type="ARBA" id="ARBA00004251"/>
    </source>
</evidence>
<dbReference type="FunFam" id="2.60.40.60:FF:000004">
    <property type="entry name" value="Protocadherin 1 gamma 2"/>
    <property type="match status" value="1"/>
</dbReference>
<feature type="domain" description="Cadherin" evidence="12">
    <location>
        <begin position="49"/>
        <end position="159"/>
    </location>
</feature>
<protein>
    <recommendedName>
        <fullName evidence="12">Cadherin domain-containing protein</fullName>
    </recommendedName>
</protein>
<feature type="domain" description="Cadherin" evidence="12">
    <location>
        <begin position="269"/>
        <end position="373"/>
    </location>
</feature>
<dbReference type="PROSITE" id="PS50268">
    <property type="entry name" value="CADHERIN_2"/>
    <property type="match status" value="5"/>
</dbReference>
<keyword evidence="9" id="KW-0472">Membrane</keyword>
<accession>V4CKE8</accession>
<feature type="non-terminal residue" evidence="13">
    <location>
        <position position="579"/>
    </location>
</feature>
<dbReference type="FunFam" id="2.60.40.60:FF:000094">
    <property type="entry name" value="protocadherin gamma-C4 isoform X2"/>
    <property type="match status" value="1"/>
</dbReference>
<dbReference type="Gene3D" id="2.60.40.60">
    <property type="entry name" value="Cadherins"/>
    <property type="match status" value="6"/>
</dbReference>
<dbReference type="CTD" id="20251653"/>
<dbReference type="PRINTS" id="PR00205">
    <property type="entry name" value="CADHERIN"/>
</dbReference>
<dbReference type="FunFam" id="2.60.40.60:FF:000007">
    <property type="entry name" value="Protocadherin alpha 2"/>
    <property type="match status" value="1"/>
</dbReference>
<dbReference type="SUPFAM" id="SSF49313">
    <property type="entry name" value="Cadherin-like"/>
    <property type="match status" value="5"/>
</dbReference>
<feature type="domain" description="Cadherin" evidence="12">
    <location>
        <begin position="374"/>
        <end position="483"/>
    </location>
</feature>
<proteinExistence type="predicted"/>
<dbReference type="GO" id="GO:0007156">
    <property type="term" value="P:homophilic cell adhesion via plasma membrane adhesion molecules"/>
    <property type="evidence" value="ECO:0007669"/>
    <property type="project" value="InterPro"/>
</dbReference>
<evidence type="ECO:0000256" key="4">
    <source>
        <dbReference type="ARBA" id="ARBA00022729"/>
    </source>
</evidence>
<evidence type="ECO:0000256" key="9">
    <source>
        <dbReference type="ARBA" id="ARBA00023136"/>
    </source>
</evidence>
<keyword evidence="7" id="KW-0130">Cell adhesion</keyword>
<evidence type="ECO:0000256" key="7">
    <source>
        <dbReference type="ARBA" id="ARBA00022889"/>
    </source>
</evidence>
<sequence length="579" mass="63688">LDREQICPFTTNCEIALDVVVQSPLSHLFKKVAVKVVLKDINDNSPKFPNPIVNLDVSEAVLVGASIPLEGASDADRSKNNSLQSYEIVPTIGAFGISYRQNLDGTTFLNLIVREELDHETQDKYSLQIIAKDGGQPQRQGILSVNVAITDVNDNVPKFTKDNYTVTIDENVSHTSVIINVHATDDDSGDNGNITYKLSSHQDLKLRTLFNIDSISGDMTIKGNLEKEATAQYNVIVEAIDHALQPFTSQTVVTINVRDVINSPPMLTVNVLSDAAISEYASVGTVIAHVAVKESDRGRNGIVSCQLDDPNYFQLQGYDLDEYKVIVEKPIDSEITQQQNVTIICQDAGTPPLSSNFSFLVTVIDENDNTPIFTNGRYFGKISENSRIGLSVLNVSASDQDRGQNGRIRYFLGPESAGHFKTPSTPFTLLSNGSLVLDRSLDYESKQVFGFNVMAIDKGIPRLNSTAEIVVKVKDENDNIPIITFPNSPSYLINVTFADNKGTVITRLRAIDSDSGLNGQLRYVITSRNDSGRFEVDAETGDIYTTKNYNLKDIDFYKLIIGVQDMGTPPMAAHITIYV</sequence>
<evidence type="ECO:0000313" key="14">
    <source>
        <dbReference type="Proteomes" id="UP000030746"/>
    </source>
</evidence>
<dbReference type="PROSITE" id="PS00232">
    <property type="entry name" value="CADHERIN_1"/>
    <property type="match status" value="3"/>
</dbReference>
<dbReference type="EMBL" id="KB200130">
    <property type="protein sequence ID" value="ESP02720.1"/>
    <property type="molecule type" value="Genomic_DNA"/>
</dbReference>
<dbReference type="GO" id="GO:0016342">
    <property type="term" value="C:catenin complex"/>
    <property type="evidence" value="ECO:0007669"/>
    <property type="project" value="TreeGrafter"/>
</dbReference>
<dbReference type="PANTHER" id="PTHR24027">
    <property type="entry name" value="CADHERIN-23"/>
    <property type="match status" value="1"/>
</dbReference>
<dbReference type="InterPro" id="IPR015919">
    <property type="entry name" value="Cadherin-like_sf"/>
</dbReference>
<dbReference type="InterPro" id="IPR002126">
    <property type="entry name" value="Cadherin-like_dom"/>
</dbReference>
<keyword evidence="6 11" id="KW-0106">Calcium</keyword>
<gene>
    <name evidence="13" type="ORF">LOTGIDRAFT_62427</name>
</gene>
<feature type="domain" description="Cadherin" evidence="12">
    <location>
        <begin position="487"/>
        <end position="579"/>
    </location>
</feature>
<keyword evidence="8" id="KW-1133">Transmembrane helix</keyword>
<dbReference type="GO" id="GO:0008013">
    <property type="term" value="F:beta-catenin binding"/>
    <property type="evidence" value="ECO:0007669"/>
    <property type="project" value="TreeGrafter"/>
</dbReference>
<keyword evidence="2" id="KW-1003">Cell membrane</keyword>
<dbReference type="SMART" id="SM00112">
    <property type="entry name" value="CA"/>
    <property type="match status" value="5"/>
</dbReference>